<proteinExistence type="predicted"/>
<keyword evidence="1" id="KW-1185">Reference proteome</keyword>
<dbReference type="WBParaSite" id="nRc.2.0.1.t07670-RA">
    <property type="protein sequence ID" value="nRc.2.0.1.t07670-RA"/>
    <property type="gene ID" value="nRc.2.0.1.g07670"/>
</dbReference>
<accession>A0A915I1U1</accession>
<sequence length="85" mass="9286">MLSDELLPGPDCPIARAEPDNVIEPAMSPDMNQQMIATDDQPFSVVENSGFIDLIKKIKNSTNGTKNLALTQKSGKILVKNLMKD</sequence>
<dbReference type="SUPFAM" id="SSF140996">
    <property type="entry name" value="Hermes dimerisation domain"/>
    <property type="match status" value="1"/>
</dbReference>
<evidence type="ECO:0000313" key="2">
    <source>
        <dbReference type="WBParaSite" id="nRc.2.0.1.t07670-RA"/>
    </source>
</evidence>
<dbReference type="Proteomes" id="UP000887565">
    <property type="component" value="Unplaced"/>
</dbReference>
<name>A0A915I1U1_ROMCU</name>
<protein>
    <submittedName>
        <fullName evidence="2">Uncharacterized protein</fullName>
    </submittedName>
</protein>
<organism evidence="1 2">
    <name type="scientific">Romanomermis culicivorax</name>
    <name type="common">Nematode worm</name>
    <dbReference type="NCBI Taxonomy" id="13658"/>
    <lineage>
        <taxon>Eukaryota</taxon>
        <taxon>Metazoa</taxon>
        <taxon>Ecdysozoa</taxon>
        <taxon>Nematoda</taxon>
        <taxon>Enoplea</taxon>
        <taxon>Dorylaimia</taxon>
        <taxon>Mermithida</taxon>
        <taxon>Mermithoidea</taxon>
        <taxon>Mermithidae</taxon>
        <taxon>Romanomermis</taxon>
    </lineage>
</organism>
<dbReference type="AlphaFoldDB" id="A0A915I1U1"/>
<evidence type="ECO:0000313" key="1">
    <source>
        <dbReference type="Proteomes" id="UP000887565"/>
    </source>
</evidence>
<reference evidence="2" key="1">
    <citation type="submission" date="2022-11" db="UniProtKB">
        <authorList>
            <consortium name="WormBaseParasite"/>
        </authorList>
    </citation>
    <scope>IDENTIFICATION</scope>
</reference>